<keyword evidence="3" id="KW-1185">Reference proteome</keyword>
<protein>
    <submittedName>
        <fullName evidence="2">Uncharacterized protein</fullName>
    </submittedName>
</protein>
<dbReference type="Proteomes" id="UP000243745">
    <property type="component" value="Unassembled WGS sequence"/>
</dbReference>
<gene>
    <name evidence="2" type="ORF">SAMN02910344_00307</name>
</gene>
<proteinExistence type="predicted"/>
<keyword evidence="1" id="KW-0175">Coiled coil</keyword>
<evidence type="ECO:0000313" key="2">
    <source>
        <dbReference type="EMBL" id="SFP04853.1"/>
    </source>
</evidence>
<sequence length="249" mass="29202">MGDVNNAEKNQETSDRIRELTAAESSLCKALATGKESAEIARKTAGVWYEIVKKYKKLQKIVHDIDDIYTSSISFAYEARAYGLLDNNSCRFLHECRSANRRVCDSIDERIQIFKSRVKSQIAMYRMTVKGNTQNDELIRITKESKKLEEHHLPADFFSELIASLKSSYEEIYDFNKKLRQFSEEAEQDLINVNKSLAEEQENYDRLRAERDDYHRIYLKGRIPEIKKQLETLREELSEDELKLKELEK</sequence>
<feature type="coiled-coil region" evidence="1">
    <location>
        <begin position="183"/>
        <end position="247"/>
    </location>
</feature>
<dbReference type="EMBL" id="FOXF01000003">
    <property type="protein sequence ID" value="SFP04853.1"/>
    <property type="molecule type" value="Genomic_DNA"/>
</dbReference>
<dbReference type="AlphaFoldDB" id="A0A662ZEI1"/>
<evidence type="ECO:0000313" key="3">
    <source>
        <dbReference type="Proteomes" id="UP000243745"/>
    </source>
</evidence>
<reference evidence="2 3" key="1">
    <citation type="submission" date="2016-10" db="EMBL/GenBank/DDBJ databases">
        <authorList>
            <person name="Varghese N."/>
            <person name="Submissions S."/>
        </authorList>
    </citation>
    <scope>NUCLEOTIDE SEQUENCE [LARGE SCALE GENOMIC DNA]</scope>
    <source>
        <strain evidence="2 3">DSM 1361</strain>
    </source>
</reference>
<dbReference type="RefSeq" id="WP_093140282.1">
    <property type="nucleotide sequence ID" value="NZ_FOXF01000003.1"/>
</dbReference>
<name>A0A662ZEI1_9GAMM</name>
<evidence type="ECO:0000256" key="1">
    <source>
        <dbReference type="SAM" id="Coils"/>
    </source>
</evidence>
<organism evidence="2 3">
    <name type="scientific">Ruminobacter amylophilus</name>
    <dbReference type="NCBI Taxonomy" id="867"/>
    <lineage>
        <taxon>Bacteria</taxon>
        <taxon>Pseudomonadati</taxon>
        <taxon>Pseudomonadota</taxon>
        <taxon>Gammaproteobacteria</taxon>
        <taxon>Aeromonadales</taxon>
        <taxon>Succinivibrionaceae</taxon>
        <taxon>Ruminobacter</taxon>
    </lineage>
</organism>
<accession>A0A662ZEI1</accession>